<dbReference type="EMBL" id="NRDI02000008">
    <property type="protein sequence ID" value="KAI1514489.1"/>
    <property type="molecule type" value="Genomic_DNA"/>
</dbReference>
<dbReference type="AlphaFoldDB" id="A0A2W1ETF5"/>
<keyword evidence="2" id="KW-1185">Reference proteome</keyword>
<reference evidence="2" key="1">
    <citation type="journal article" date="2022" name="Microb. Genom.">
        <title>A global pangenome for the wheat fungal pathogen Pyrenophora tritici-repentis and prediction of effector protein structural homology.</title>
        <authorList>
            <person name="Moolhuijzen P.M."/>
            <person name="See P.T."/>
            <person name="Shi G."/>
            <person name="Powell H.R."/>
            <person name="Cockram J."/>
            <person name="Jorgensen L.N."/>
            <person name="Benslimane H."/>
            <person name="Strelkov S.E."/>
            <person name="Turner J."/>
            <person name="Liu Z."/>
            <person name="Moffat C.S."/>
        </authorList>
    </citation>
    <scope>NUCLEOTIDE SEQUENCE [LARGE SCALE GENOMIC DNA]</scope>
</reference>
<evidence type="ECO:0000313" key="1">
    <source>
        <dbReference type="EMBL" id="KAI1514489.1"/>
    </source>
</evidence>
<evidence type="ECO:0000313" key="2">
    <source>
        <dbReference type="Proteomes" id="UP000249757"/>
    </source>
</evidence>
<gene>
    <name evidence="1" type="ORF">Ptr86124_007119</name>
</gene>
<dbReference type="OrthoDB" id="2910287at2759"/>
<dbReference type="Proteomes" id="UP000249757">
    <property type="component" value="Unassembled WGS sequence"/>
</dbReference>
<organism evidence="1 2">
    <name type="scientific">Pyrenophora tritici-repentis</name>
    <dbReference type="NCBI Taxonomy" id="45151"/>
    <lineage>
        <taxon>Eukaryota</taxon>
        <taxon>Fungi</taxon>
        <taxon>Dikarya</taxon>
        <taxon>Ascomycota</taxon>
        <taxon>Pezizomycotina</taxon>
        <taxon>Dothideomycetes</taxon>
        <taxon>Pleosporomycetidae</taxon>
        <taxon>Pleosporales</taxon>
        <taxon>Pleosporineae</taxon>
        <taxon>Pleosporaceae</taxon>
        <taxon>Pyrenophora</taxon>
    </lineage>
</organism>
<protein>
    <submittedName>
        <fullName evidence="1">Uncharacterized protein</fullName>
    </submittedName>
</protein>
<proteinExistence type="predicted"/>
<sequence>MYFFILATMLFASTTLVTASTNNTVIKYAASTATSATTLITLVSSASPSSTTAADPSDTPAGIYVCSDIHWGGICEHKFTPLGSSDSDCTVLTGRDSSIGPDKGFFCEFYTNAYCRKFLSDESDFLGLTWPGIADLRYTAKGDFNDRVFSYACFKGTQRHG</sequence>
<accession>A0A2W1ETF5</accession>
<comment type="caution">
    <text evidence="1">The sequence shown here is derived from an EMBL/GenBank/DDBJ whole genome shotgun (WGS) entry which is preliminary data.</text>
</comment>
<name>A0A2W1ETF5_9PLEO</name>